<gene>
    <name evidence="3" type="ordered locus">Sta7437_4132</name>
</gene>
<dbReference type="AlphaFoldDB" id="K9XZZ8"/>
<evidence type="ECO:0000313" key="3">
    <source>
        <dbReference type="EMBL" id="AFZ37609.1"/>
    </source>
</evidence>
<dbReference type="PATRIC" id="fig|111780.3.peg.4284"/>
<dbReference type="EMBL" id="CP003653">
    <property type="protein sequence ID" value="AFZ37609.1"/>
    <property type="molecule type" value="Genomic_DNA"/>
</dbReference>
<reference evidence="4" key="1">
    <citation type="journal article" date="2013" name="Proc. Natl. Acad. Sci. U.S.A.">
        <title>Improving the coverage of the cyanobacterial phylum using diversity-driven genome sequencing.</title>
        <authorList>
            <person name="Shih P.M."/>
            <person name="Wu D."/>
            <person name="Latifi A."/>
            <person name="Axen S.D."/>
            <person name="Fewer D.P."/>
            <person name="Talla E."/>
            <person name="Calteau A."/>
            <person name="Cai F."/>
            <person name="Tandeau de Marsac N."/>
            <person name="Rippka R."/>
            <person name="Herdman M."/>
            <person name="Sivonen K."/>
            <person name="Coursin T."/>
            <person name="Laurent T."/>
            <person name="Goodwin L."/>
            <person name="Nolan M."/>
            <person name="Davenport K.W."/>
            <person name="Han C.S."/>
            <person name="Rubin E.M."/>
            <person name="Eisen J.A."/>
            <person name="Woyke T."/>
            <person name="Gugger M."/>
            <person name="Kerfeld C.A."/>
        </authorList>
    </citation>
    <scope>NUCLEOTIDE SEQUENCE [LARGE SCALE GENOMIC DNA]</scope>
    <source>
        <strain evidence="4">ATCC 29371 / PCC 7437</strain>
    </source>
</reference>
<protein>
    <recommendedName>
        <fullName evidence="5">Collagen triple helix repeat-containing protein</fullName>
    </recommendedName>
</protein>
<feature type="compositionally biased region" description="Low complexity" evidence="1">
    <location>
        <begin position="100"/>
        <end position="114"/>
    </location>
</feature>
<name>K9XZZ8_STAC7</name>
<evidence type="ECO:0008006" key="5">
    <source>
        <dbReference type="Google" id="ProtNLM"/>
    </source>
</evidence>
<sequence>MKVRFWGKFTLFIAIVTFPQFLTATSPSIICFSTSDRYSALQGQSLLPLAFPSQAAEIEKIGKQGQDGQSGEKGQDGRNSDSLTIFADGSPMTLDLAGENGHAGTNGSAGANANCQEQPKDFNRNIQGANGGNGGDGGDGGNGGNGGSLTVYTTNKEDLKQIFIIASGGEGGEPGKGGEPGQGCKCSNPAWNQPTCSGKPGSDDYNCTTSEFKCQEGYDGQLGRNGRKGRVGSLGTITLINLDKSLAPDQPTATIAIAELKDRGFTLSKNIWETHDNATALFAPGSIISDRYQELVARHEHTVLMVWDAPQPVNDFADSKITLSLKGANDAEIGIPEDLWLETTSSKQNKITELFVFNAVRAKDATRLKSEGLSGQGTNLQLNLIDKASQSDVVSTDFSVKYRVSNSDDGGIFRRSFDYRTKFEGKIPPKLINRDGDNFVIKLGQLPIPQEFLEPGVQIEIQLNANRSLAGNSKQQQLIIRHKIKD</sequence>
<evidence type="ECO:0000256" key="1">
    <source>
        <dbReference type="SAM" id="MobiDB-lite"/>
    </source>
</evidence>
<dbReference type="Proteomes" id="UP000010473">
    <property type="component" value="Chromosome"/>
</dbReference>
<feature type="compositionally biased region" description="Gly residues" evidence="1">
    <location>
        <begin position="129"/>
        <end position="147"/>
    </location>
</feature>
<dbReference type="RefSeq" id="WP_015195263.1">
    <property type="nucleotide sequence ID" value="NC_019748.1"/>
</dbReference>
<dbReference type="HOGENOM" id="CLU_583575_0_0_3"/>
<organism evidence="3 4">
    <name type="scientific">Stanieria cyanosphaera (strain ATCC 29371 / PCC 7437)</name>
    <dbReference type="NCBI Taxonomy" id="111780"/>
    <lineage>
        <taxon>Bacteria</taxon>
        <taxon>Bacillati</taxon>
        <taxon>Cyanobacteriota</taxon>
        <taxon>Cyanophyceae</taxon>
        <taxon>Pleurocapsales</taxon>
        <taxon>Dermocarpellaceae</taxon>
        <taxon>Stanieria</taxon>
    </lineage>
</organism>
<feature type="signal peptide" evidence="2">
    <location>
        <begin position="1"/>
        <end position="24"/>
    </location>
</feature>
<dbReference type="eggNOG" id="ENOG502Z8YG">
    <property type="taxonomic scope" value="Bacteria"/>
</dbReference>
<keyword evidence="2" id="KW-0732">Signal</keyword>
<proteinExistence type="predicted"/>
<evidence type="ECO:0000256" key="2">
    <source>
        <dbReference type="SAM" id="SignalP"/>
    </source>
</evidence>
<feature type="chain" id="PRO_5003938112" description="Collagen triple helix repeat-containing protein" evidence="2">
    <location>
        <begin position="25"/>
        <end position="486"/>
    </location>
</feature>
<feature type="region of interest" description="Disordered" evidence="1">
    <location>
        <begin position="60"/>
        <end position="150"/>
    </location>
</feature>
<keyword evidence="4" id="KW-1185">Reference proteome</keyword>
<evidence type="ECO:0000313" key="4">
    <source>
        <dbReference type="Proteomes" id="UP000010473"/>
    </source>
</evidence>
<dbReference type="OrthoDB" id="417673at2"/>
<dbReference type="KEGG" id="scs:Sta7437_4132"/>
<accession>K9XZZ8</accession>
<dbReference type="STRING" id="111780.Sta7437_4132"/>